<keyword evidence="4" id="KW-1185">Reference proteome</keyword>
<dbReference type="OrthoDB" id="9815825at2"/>
<accession>A0A4R0P8G0</accession>
<evidence type="ECO:0000313" key="4">
    <source>
        <dbReference type="Proteomes" id="UP000291301"/>
    </source>
</evidence>
<evidence type="ECO:0000259" key="2">
    <source>
        <dbReference type="Pfam" id="PF22725"/>
    </source>
</evidence>
<dbReference type="PANTHER" id="PTHR43708:SF3">
    <property type="entry name" value="OXIDOREDUCTASE"/>
    <property type="match status" value="1"/>
</dbReference>
<dbReference type="EMBL" id="SJST01000005">
    <property type="protein sequence ID" value="TCD13352.1"/>
    <property type="molecule type" value="Genomic_DNA"/>
</dbReference>
<dbReference type="RefSeq" id="WP_131569512.1">
    <property type="nucleotide sequence ID" value="NZ_JAINFK010000006.1"/>
</dbReference>
<feature type="domain" description="Gfo/Idh/MocA-like oxidoreductase N-terminal" evidence="1">
    <location>
        <begin position="5"/>
        <end position="130"/>
    </location>
</feature>
<dbReference type="InterPro" id="IPR051317">
    <property type="entry name" value="Gfo/Idh/MocA_oxidoreduct"/>
</dbReference>
<dbReference type="InterPro" id="IPR000683">
    <property type="entry name" value="Gfo/Idh/MocA-like_OxRdtase_N"/>
</dbReference>
<dbReference type="Gene3D" id="3.30.360.10">
    <property type="entry name" value="Dihydrodipicolinate Reductase, domain 2"/>
    <property type="match status" value="1"/>
</dbReference>
<comment type="caution">
    <text evidence="3">The sequence shown here is derived from an EMBL/GenBank/DDBJ whole genome shotgun (WGS) entry which is preliminary data.</text>
</comment>
<dbReference type="Pfam" id="PF22725">
    <property type="entry name" value="GFO_IDH_MocA_C3"/>
    <property type="match status" value="1"/>
</dbReference>
<dbReference type="AlphaFoldDB" id="A0A4R0P8G0"/>
<dbReference type="SUPFAM" id="SSF55347">
    <property type="entry name" value="Glyceraldehyde-3-phosphate dehydrogenase-like, C-terminal domain"/>
    <property type="match status" value="1"/>
</dbReference>
<evidence type="ECO:0000259" key="1">
    <source>
        <dbReference type="Pfam" id="PF01408"/>
    </source>
</evidence>
<evidence type="ECO:0000313" key="3">
    <source>
        <dbReference type="EMBL" id="TCD13352.1"/>
    </source>
</evidence>
<dbReference type="InterPro" id="IPR055170">
    <property type="entry name" value="GFO_IDH_MocA-like_dom"/>
</dbReference>
<dbReference type="InterPro" id="IPR036291">
    <property type="entry name" value="NAD(P)-bd_dom_sf"/>
</dbReference>
<proteinExistence type="predicted"/>
<gene>
    <name evidence="3" type="ORF">E0D97_12740</name>
</gene>
<sequence length="379" mass="40246">MRRLRLGMVGGGHGAFIGAVHRYAARLDGEWELVAGALSSDPKRAAASASGLGIVPERSYADFRYMAQAEAMREDGIDAVAIVTPNHMHAGPAVAFLDAGIHVICDKPLAATAEDADAIADAVMRSGRHFVLTHNYTGYPMIRQAREMVANGDLGALRVVQVEYAQDWLTETLSTKQADWRTDPERSGAGGCVGDIGTHAFNLATFVTGAAPESLSAELNTFVAGRRVDDDVQVRLRYKTGARGSLWASQVAVGNENGLRLRVYGDRAGIEWSQETPNSLAFTVFGEPRRILTRAGAGVTSSANVTARTPAGHPEGYLEAFATIYSDAAKLIRAGASNGTRQVPIPSIEDGLAGMRFIASCLRSSMGNGVWVDLGSAAR</sequence>
<dbReference type="Gene3D" id="3.40.50.720">
    <property type="entry name" value="NAD(P)-binding Rossmann-like Domain"/>
    <property type="match status" value="1"/>
</dbReference>
<dbReference type="SUPFAM" id="SSF51735">
    <property type="entry name" value="NAD(P)-binding Rossmann-fold domains"/>
    <property type="match status" value="1"/>
</dbReference>
<dbReference type="Pfam" id="PF01408">
    <property type="entry name" value="GFO_IDH_MocA"/>
    <property type="match status" value="1"/>
</dbReference>
<protein>
    <submittedName>
        <fullName evidence="3">Gfo/Idh/MocA family oxidoreductase</fullName>
    </submittedName>
</protein>
<dbReference type="Proteomes" id="UP000291301">
    <property type="component" value="Unassembled WGS sequence"/>
</dbReference>
<feature type="domain" description="GFO/IDH/MocA-like oxidoreductase" evidence="2">
    <location>
        <begin position="142"/>
        <end position="270"/>
    </location>
</feature>
<organism evidence="3 4">
    <name type="scientific">Oricola cellulosilytica</name>
    <dbReference type="NCBI Taxonomy" id="1429082"/>
    <lineage>
        <taxon>Bacteria</taxon>
        <taxon>Pseudomonadati</taxon>
        <taxon>Pseudomonadota</taxon>
        <taxon>Alphaproteobacteria</taxon>
        <taxon>Hyphomicrobiales</taxon>
        <taxon>Ahrensiaceae</taxon>
        <taxon>Oricola</taxon>
    </lineage>
</organism>
<dbReference type="PANTHER" id="PTHR43708">
    <property type="entry name" value="CONSERVED EXPRESSED OXIDOREDUCTASE (EUROFUNG)"/>
    <property type="match status" value="1"/>
</dbReference>
<dbReference type="GO" id="GO:0000166">
    <property type="term" value="F:nucleotide binding"/>
    <property type="evidence" value="ECO:0007669"/>
    <property type="project" value="InterPro"/>
</dbReference>
<reference evidence="3 4" key="1">
    <citation type="journal article" date="2015" name="Antonie Van Leeuwenhoek">
        <title>Oricola cellulosilytica gen. nov., sp. nov., a cellulose-degrading bacterium of the family Phyllobacteriaceae isolated from surface seashore water, and emended descriptions of Mesorhizobium loti and Phyllobacterium myrsinacearum.</title>
        <authorList>
            <person name="Hameed A."/>
            <person name="Shahina M."/>
            <person name="Lai W.A."/>
            <person name="Lin S.Y."/>
            <person name="Young L.S."/>
            <person name="Liu Y.C."/>
            <person name="Hsu Y.H."/>
            <person name="Young C.C."/>
        </authorList>
    </citation>
    <scope>NUCLEOTIDE SEQUENCE [LARGE SCALE GENOMIC DNA]</scope>
    <source>
        <strain evidence="3 4">KCTC 52183</strain>
    </source>
</reference>
<name>A0A4R0P8G0_9HYPH</name>